<keyword evidence="2" id="KW-0813">Transport</keyword>
<dbReference type="PANTHER" id="PTHR43243">
    <property type="entry name" value="INNER MEMBRANE TRANSPORTER YGJI-RELATED"/>
    <property type="match status" value="1"/>
</dbReference>
<keyword evidence="3 6" id="KW-0812">Transmembrane</keyword>
<comment type="subcellular location">
    <subcellularLocation>
        <location evidence="1">Membrane</location>
        <topology evidence="1">Multi-pass membrane protein</topology>
    </subcellularLocation>
</comment>
<dbReference type="Gene3D" id="1.20.1740.10">
    <property type="entry name" value="Amino acid/polyamine transporter I"/>
    <property type="match status" value="1"/>
</dbReference>
<evidence type="ECO:0000256" key="4">
    <source>
        <dbReference type="ARBA" id="ARBA00022989"/>
    </source>
</evidence>
<evidence type="ECO:0000313" key="7">
    <source>
        <dbReference type="EMBL" id="MFD1183282.1"/>
    </source>
</evidence>
<organism evidence="7 8">
    <name type="scientific">Paenibacillus timonensis</name>
    <dbReference type="NCBI Taxonomy" id="225915"/>
    <lineage>
        <taxon>Bacteria</taxon>
        <taxon>Bacillati</taxon>
        <taxon>Bacillota</taxon>
        <taxon>Bacilli</taxon>
        <taxon>Bacillales</taxon>
        <taxon>Paenibacillaceae</taxon>
        <taxon>Paenibacillus</taxon>
    </lineage>
</organism>
<feature type="transmembrane region" description="Helical" evidence="6">
    <location>
        <begin position="381"/>
        <end position="401"/>
    </location>
</feature>
<comment type="caution">
    <text evidence="7">The sequence shown here is derived from an EMBL/GenBank/DDBJ whole genome shotgun (WGS) entry which is preliminary data.</text>
</comment>
<dbReference type="RefSeq" id="WP_240270459.1">
    <property type="nucleotide sequence ID" value="NZ_JAKSXN010000046.1"/>
</dbReference>
<evidence type="ECO:0000256" key="2">
    <source>
        <dbReference type="ARBA" id="ARBA00022448"/>
    </source>
</evidence>
<feature type="transmembrane region" description="Helical" evidence="6">
    <location>
        <begin position="260"/>
        <end position="284"/>
    </location>
</feature>
<feature type="transmembrane region" description="Helical" evidence="6">
    <location>
        <begin position="97"/>
        <end position="121"/>
    </location>
</feature>
<feature type="transmembrane region" description="Helical" evidence="6">
    <location>
        <begin position="358"/>
        <end position="375"/>
    </location>
</feature>
<feature type="transmembrane region" description="Helical" evidence="6">
    <location>
        <begin position="64"/>
        <end position="85"/>
    </location>
</feature>
<gene>
    <name evidence="7" type="ORF">ACFQ2Z_18240</name>
</gene>
<feature type="transmembrane region" description="Helical" evidence="6">
    <location>
        <begin position="159"/>
        <end position="177"/>
    </location>
</feature>
<dbReference type="PIRSF" id="PIRSF006060">
    <property type="entry name" value="AA_transporter"/>
    <property type="match status" value="1"/>
</dbReference>
<feature type="transmembrane region" description="Helical" evidence="6">
    <location>
        <begin position="35"/>
        <end position="57"/>
    </location>
</feature>
<feature type="transmembrane region" description="Helical" evidence="6">
    <location>
        <begin position="304"/>
        <end position="327"/>
    </location>
</feature>
<proteinExistence type="predicted"/>
<feature type="transmembrane region" description="Helical" evidence="6">
    <location>
        <begin position="220"/>
        <end position="239"/>
    </location>
</feature>
<keyword evidence="8" id="KW-1185">Reference proteome</keyword>
<feature type="transmembrane region" description="Helical" evidence="6">
    <location>
        <begin position="133"/>
        <end position="153"/>
    </location>
</feature>
<evidence type="ECO:0000256" key="5">
    <source>
        <dbReference type="ARBA" id="ARBA00023136"/>
    </source>
</evidence>
<evidence type="ECO:0000256" key="6">
    <source>
        <dbReference type="SAM" id="Phobius"/>
    </source>
</evidence>
<name>A0ABW3SGI2_9BACL</name>
<dbReference type="Proteomes" id="UP001597211">
    <property type="component" value="Unassembled WGS sequence"/>
</dbReference>
<protein>
    <submittedName>
        <fullName evidence="7">Amino acid permease</fullName>
    </submittedName>
</protein>
<accession>A0ABW3SGI2</accession>
<dbReference type="EMBL" id="JBHTKZ010000041">
    <property type="protein sequence ID" value="MFD1183282.1"/>
    <property type="molecule type" value="Genomic_DNA"/>
</dbReference>
<reference evidence="8" key="1">
    <citation type="journal article" date="2019" name="Int. J. Syst. Evol. Microbiol.">
        <title>The Global Catalogue of Microorganisms (GCM) 10K type strain sequencing project: providing services to taxonomists for standard genome sequencing and annotation.</title>
        <authorList>
            <consortium name="The Broad Institute Genomics Platform"/>
            <consortium name="The Broad Institute Genome Sequencing Center for Infectious Disease"/>
            <person name="Wu L."/>
            <person name="Ma J."/>
        </authorList>
    </citation>
    <scope>NUCLEOTIDE SEQUENCE [LARGE SCALE GENOMIC DNA]</scope>
    <source>
        <strain evidence="8">CCUG 48216</strain>
    </source>
</reference>
<dbReference type="InterPro" id="IPR002293">
    <property type="entry name" value="AA/rel_permease1"/>
</dbReference>
<feature type="transmembrane region" description="Helical" evidence="6">
    <location>
        <begin position="438"/>
        <end position="458"/>
    </location>
</feature>
<evidence type="ECO:0000313" key="8">
    <source>
        <dbReference type="Proteomes" id="UP001597211"/>
    </source>
</evidence>
<dbReference type="PANTHER" id="PTHR43243:SF4">
    <property type="entry name" value="CATIONIC AMINO ACID TRANSPORTER 4"/>
    <property type="match status" value="1"/>
</dbReference>
<sequence length="475" mass="50655">MSLLRKKSIASMLQEKQTASSGAGGMKKELGVFDLAMLGIGCIVGTGIFVLTGVAAAQHAGPGLILSFILAGIVCAFCALCYAEFASMVPVSGSAYTYSYATFGELIAWILGWDLILEYGFAASMVASGWSGYFQGLISGLGITVPTALSSAFDPTNGTYVDVPAILIVLVLTFIVSRGSKESSRLNSIMVIVKIAVILLFIVVGAFYVKPGNWTPFMPYGFSGVVTGAATAFLSYIGFDAVATAAEEVKNPQKDLPRGILWSLVVCSLLYVLVTAVLTGIVPYAELNVKNPVAFALQYINQNWVAGFISLGAIVGITTVLFVLLFGQSRLLYAIGRDGLLPKPLAWLNPKTGVPANSTWVTGIVVAIFAGLIPLRKLADLVSIGTLFAFISVSLGIIILRKARPDLERSFKVPLVPWIPVLAVLTCGYLLISLPAVTWVAFLVWMGIGLIVYFAYGYKHSELSKSTRPLGKRME</sequence>
<evidence type="ECO:0000256" key="3">
    <source>
        <dbReference type="ARBA" id="ARBA00022692"/>
    </source>
</evidence>
<feature type="transmembrane region" description="Helical" evidence="6">
    <location>
        <begin position="189"/>
        <end position="208"/>
    </location>
</feature>
<evidence type="ECO:0000256" key="1">
    <source>
        <dbReference type="ARBA" id="ARBA00004141"/>
    </source>
</evidence>
<keyword evidence="5 6" id="KW-0472">Membrane</keyword>
<feature type="transmembrane region" description="Helical" evidence="6">
    <location>
        <begin position="413"/>
        <end position="432"/>
    </location>
</feature>
<dbReference type="Pfam" id="PF13520">
    <property type="entry name" value="AA_permease_2"/>
    <property type="match status" value="1"/>
</dbReference>
<keyword evidence="4 6" id="KW-1133">Transmembrane helix</keyword>